<feature type="non-terminal residue" evidence="1">
    <location>
        <position position="1"/>
    </location>
</feature>
<name>A0AAV5SRC2_9BILA</name>
<sequence>QFIRIPSYPNTRIPGVDVSFQAPAYSKIFSGYDDKVHRAVVRRGCMATFWSSPLNKHIAEEMKLLRNAEYGDYSIPTGAEGSIEVWVGNGLSRVSCYCDPFETEKEKPAKTKCVEYHE</sequence>
<evidence type="ECO:0000313" key="2">
    <source>
        <dbReference type="Proteomes" id="UP001432027"/>
    </source>
</evidence>
<accession>A0AAV5SRC2</accession>
<keyword evidence="2" id="KW-1185">Reference proteome</keyword>
<protein>
    <submittedName>
        <fullName evidence="1">Uncharacterized protein</fullName>
    </submittedName>
</protein>
<dbReference type="AlphaFoldDB" id="A0AAV5SRC2"/>
<evidence type="ECO:0000313" key="1">
    <source>
        <dbReference type="EMBL" id="GMS85414.1"/>
    </source>
</evidence>
<organism evidence="1 2">
    <name type="scientific">Pristionchus entomophagus</name>
    <dbReference type="NCBI Taxonomy" id="358040"/>
    <lineage>
        <taxon>Eukaryota</taxon>
        <taxon>Metazoa</taxon>
        <taxon>Ecdysozoa</taxon>
        <taxon>Nematoda</taxon>
        <taxon>Chromadorea</taxon>
        <taxon>Rhabditida</taxon>
        <taxon>Rhabditina</taxon>
        <taxon>Diplogasteromorpha</taxon>
        <taxon>Diplogasteroidea</taxon>
        <taxon>Neodiplogasteridae</taxon>
        <taxon>Pristionchus</taxon>
    </lineage>
</organism>
<reference evidence="1" key="1">
    <citation type="submission" date="2023-10" db="EMBL/GenBank/DDBJ databases">
        <title>Genome assembly of Pristionchus species.</title>
        <authorList>
            <person name="Yoshida K."/>
            <person name="Sommer R.J."/>
        </authorList>
    </citation>
    <scope>NUCLEOTIDE SEQUENCE</scope>
    <source>
        <strain evidence="1">RS0144</strain>
    </source>
</reference>
<dbReference type="EMBL" id="BTSX01000002">
    <property type="protein sequence ID" value="GMS85414.1"/>
    <property type="molecule type" value="Genomic_DNA"/>
</dbReference>
<proteinExistence type="predicted"/>
<dbReference type="Proteomes" id="UP001432027">
    <property type="component" value="Unassembled WGS sequence"/>
</dbReference>
<feature type="non-terminal residue" evidence="1">
    <location>
        <position position="118"/>
    </location>
</feature>
<comment type="caution">
    <text evidence="1">The sequence shown here is derived from an EMBL/GenBank/DDBJ whole genome shotgun (WGS) entry which is preliminary data.</text>
</comment>
<gene>
    <name evidence="1" type="ORF">PENTCL1PPCAC_7589</name>
</gene>